<reference evidence="3" key="1">
    <citation type="journal article" date="2019" name="Int. J. Syst. Evol. Microbiol.">
        <title>The Global Catalogue of Microorganisms (GCM) 10K type strain sequencing project: providing services to taxonomists for standard genome sequencing and annotation.</title>
        <authorList>
            <consortium name="The Broad Institute Genomics Platform"/>
            <consortium name="The Broad Institute Genome Sequencing Center for Infectious Disease"/>
            <person name="Wu L."/>
            <person name="Ma J."/>
        </authorList>
    </citation>
    <scope>NUCLEOTIDE SEQUENCE [LARGE SCALE GENOMIC DNA]</scope>
    <source>
        <strain evidence="3">CECT 8064</strain>
    </source>
</reference>
<organism evidence="2 3">
    <name type="scientific">Streptomyces ehimensis</name>
    <dbReference type="NCBI Taxonomy" id="68195"/>
    <lineage>
        <taxon>Bacteria</taxon>
        <taxon>Bacillati</taxon>
        <taxon>Actinomycetota</taxon>
        <taxon>Actinomycetes</taxon>
        <taxon>Kitasatosporales</taxon>
        <taxon>Streptomycetaceae</taxon>
        <taxon>Streptomyces</taxon>
    </lineage>
</organism>
<dbReference type="EMBL" id="JBHSFS010000004">
    <property type="protein sequence ID" value="MFC4513496.1"/>
    <property type="molecule type" value="Genomic_DNA"/>
</dbReference>
<feature type="transmembrane region" description="Helical" evidence="1">
    <location>
        <begin position="309"/>
        <end position="329"/>
    </location>
</feature>
<name>A0ABV9BHF8_9ACTN</name>
<dbReference type="RefSeq" id="WP_417922729.1">
    <property type="nucleotide sequence ID" value="NZ_JBHSFS010000004.1"/>
</dbReference>
<accession>A0ABV9BHF8</accession>
<feature type="transmembrane region" description="Helical" evidence="1">
    <location>
        <begin position="244"/>
        <end position="264"/>
    </location>
</feature>
<sequence>MQVLLTWAIRGFAGLTYVAAAAACVWALGIDYQPPPHTGVLVCVWTAAGSLIVRAVLLWVRRWHGIRTLPDWSKAVSLEKGKHRNRARTWDVLDATPDGPEGWIKFRQLAANVLLLSASMTAVTLINLPRNDSLPIRLQHAHPEVATATIAEPPRITGKDYDDDDCDRVVAYYSKVKVSVPGGPARLSVGPIRSSEPPRVGERLQVLWSPSSPSLGGYADSPDRLEHLAHAQWRANLTGGVSTAIAAVFGLVMLPWVFCFAFGLDDDLLNEIAWSPGTQSGYALILAGVAYGYTPALTGEASSGIQTPLLYGGWLLLGFMILAPIHRLLRDG</sequence>
<feature type="transmembrane region" description="Helical" evidence="1">
    <location>
        <begin position="279"/>
        <end position="297"/>
    </location>
</feature>
<dbReference type="Proteomes" id="UP001595990">
    <property type="component" value="Unassembled WGS sequence"/>
</dbReference>
<proteinExistence type="predicted"/>
<protein>
    <submittedName>
        <fullName evidence="2">Uncharacterized protein</fullName>
    </submittedName>
</protein>
<keyword evidence="1" id="KW-1133">Transmembrane helix</keyword>
<feature type="transmembrane region" description="Helical" evidence="1">
    <location>
        <begin position="40"/>
        <end position="60"/>
    </location>
</feature>
<evidence type="ECO:0000313" key="3">
    <source>
        <dbReference type="Proteomes" id="UP001595990"/>
    </source>
</evidence>
<feature type="transmembrane region" description="Helical" evidence="1">
    <location>
        <begin position="6"/>
        <end position="28"/>
    </location>
</feature>
<evidence type="ECO:0000256" key="1">
    <source>
        <dbReference type="SAM" id="Phobius"/>
    </source>
</evidence>
<gene>
    <name evidence="2" type="ORF">ACFPEN_11160</name>
</gene>
<keyword evidence="1" id="KW-0472">Membrane</keyword>
<comment type="caution">
    <text evidence="2">The sequence shown here is derived from an EMBL/GenBank/DDBJ whole genome shotgun (WGS) entry which is preliminary data.</text>
</comment>
<evidence type="ECO:0000313" key="2">
    <source>
        <dbReference type="EMBL" id="MFC4513496.1"/>
    </source>
</evidence>
<keyword evidence="1" id="KW-0812">Transmembrane</keyword>
<keyword evidence="3" id="KW-1185">Reference proteome</keyword>